<protein>
    <submittedName>
        <fullName evidence="2">Uncharacterized protein</fullName>
    </submittedName>
</protein>
<dbReference type="Gene3D" id="3.40.50.720">
    <property type="entry name" value="NAD(P)-binding Rossmann-like Domain"/>
    <property type="match status" value="1"/>
</dbReference>
<proteinExistence type="inferred from homology"/>
<dbReference type="SUPFAM" id="SSF51735">
    <property type="entry name" value="NAD(P)-binding Rossmann-fold domains"/>
    <property type="match status" value="1"/>
</dbReference>
<evidence type="ECO:0000313" key="3">
    <source>
        <dbReference type="Proteomes" id="UP001367508"/>
    </source>
</evidence>
<dbReference type="InterPro" id="IPR002347">
    <property type="entry name" value="SDR_fam"/>
</dbReference>
<organism evidence="2 3">
    <name type="scientific">Canavalia gladiata</name>
    <name type="common">Sword bean</name>
    <name type="synonym">Dolichos gladiatus</name>
    <dbReference type="NCBI Taxonomy" id="3824"/>
    <lineage>
        <taxon>Eukaryota</taxon>
        <taxon>Viridiplantae</taxon>
        <taxon>Streptophyta</taxon>
        <taxon>Embryophyta</taxon>
        <taxon>Tracheophyta</taxon>
        <taxon>Spermatophyta</taxon>
        <taxon>Magnoliopsida</taxon>
        <taxon>eudicotyledons</taxon>
        <taxon>Gunneridae</taxon>
        <taxon>Pentapetalae</taxon>
        <taxon>rosids</taxon>
        <taxon>fabids</taxon>
        <taxon>Fabales</taxon>
        <taxon>Fabaceae</taxon>
        <taxon>Papilionoideae</taxon>
        <taxon>50 kb inversion clade</taxon>
        <taxon>NPAAA clade</taxon>
        <taxon>indigoferoid/millettioid clade</taxon>
        <taxon>Phaseoleae</taxon>
        <taxon>Canavalia</taxon>
    </lineage>
</organism>
<gene>
    <name evidence="2" type="ORF">VNO77_42471</name>
</gene>
<dbReference type="AlphaFoldDB" id="A0AAN9JUS8"/>
<reference evidence="2 3" key="1">
    <citation type="submission" date="2024-01" db="EMBL/GenBank/DDBJ databases">
        <title>The genomes of 5 underutilized Papilionoideae crops provide insights into root nodulation and disease resistanc.</title>
        <authorList>
            <person name="Jiang F."/>
        </authorList>
    </citation>
    <scope>NUCLEOTIDE SEQUENCE [LARGE SCALE GENOMIC DNA]</scope>
    <source>
        <strain evidence="2">LVBAO_FW01</strain>
        <tissue evidence="2">Leaves</tissue>
    </source>
</reference>
<evidence type="ECO:0000256" key="1">
    <source>
        <dbReference type="ARBA" id="ARBA00006484"/>
    </source>
</evidence>
<sequence length="266" mass="28235">MAEAANSINNSSQKLEGKVAIITGGASGIGEETARVFTNHGARMVVIADIQDDLGNQVAASIGSHRCCYVHCDVADEDEVKELVDWTVNVHGQLDIMFSNAGIVSPSDQTILDLNFSEYDRLLAVNARGMAACVKHAARSMMERHVKGSIVCTASVAASLAGLKRTDYVMSKHALKGLVRSASAQLGVHGIRVNCVSPSGLATPLTRAANKMETLELQKHYAQNARLKGVVLTPKHVADTVLFLASSDSEFVTGHDLVVDGGFAHV</sequence>
<keyword evidence="3" id="KW-1185">Reference proteome</keyword>
<dbReference type="PRINTS" id="PR00080">
    <property type="entry name" value="SDRFAMILY"/>
</dbReference>
<dbReference type="InterPro" id="IPR036291">
    <property type="entry name" value="NAD(P)-bd_dom_sf"/>
</dbReference>
<dbReference type="EMBL" id="JAYMYQ010000011">
    <property type="protein sequence ID" value="KAK7304588.1"/>
    <property type="molecule type" value="Genomic_DNA"/>
</dbReference>
<comment type="caution">
    <text evidence="2">The sequence shown here is derived from an EMBL/GenBank/DDBJ whole genome shotgun (WGS) entry which is preliminary data.</text>
</comment>
<dbReference type="FunFam" id="3.40.50.720:FF:000084">
    <property type="entry name" value="Short-chain dehydrogenase reductase"/>
    <property type="match status" value="1"/>
</dbReference>
<dbReference type="Proteomes" id="UP001367508">
    <property type="component" value="Unassembled WGS sequence"/>
</dbReference>
<name>A0AAN9JUS8_CANGL</name>
<dbReference type="InterPro" id="IPR020904">
    <property type="entry name" value="Sc_DH/Rdtase_CS"/>
</dbReference>
<dbReference type="PROSITE" id="PS00061">
    <property type="entry name" value="ADH_SHORT"/>
    <property type="match status" value="1"/>
</dbReference>
<comment type="similarity">
    <text evidence="1">Belongs to the short-chain dehydrogenases/reductases (SDR) family.</text>
</comment>
<dbReference type="Pfam" id="PF13561">
    <property type="entry name" value="adh_short_C2"/>
    <property type="match status" value="1"/>
</dbReference>
<dbReference type="PANTHER" id="PTHR42820:SF21">
    <property type="entry name" value="SHORT-CHAIN DEHYDROGENASE REDUCTASE 3B-LIKE"/>
    <property type="match status" value="1"/>
</dbReference>
<dbReference type="PRINTS" id="PR00081">
    <property type="entry name" value="GDHRDH"/>
</dbReference>
<accession>A0AAN9JUS8</accession>
<dbReference type="PANTHER" id="PTHR42820">
    <property type="entry name" value="SHORT-CHAIN DEHYDROGENASE REDUCTASE"/>
    <property type="match status" value="1"/>
</dbReference>
<evidence type="ECO:0000313" key="2">
    <source>
        <dbReference type="EMBL" id="KAK7304588.1"/>
    </source>
</evidence>